<sequence length="139" mass="16068">MVISDEIKFPRPIRIDPYRKEKKVDPVDGLSPIARIGAFRRDWQRNKDRRQQREVLLPSPEEASIRRLVEQVNTHLENQNILIHLVLIKDEHGYSLDVYDCTFDDQCAIIGDVVIDLDDLPALLKNLQQEAGILLDTIS</sequence>
<proteinExistence type="predicted"/>
<dbReference type="Proteomes" id="UP001154240">
    <property type="component" value="Unassembled WGS sequence"/>
</dbReference>
<dbReference type="EMBL" id="JAPHEH010000001">
    <property type="protein sequence ID" value="MDG4475614.1"/>
    <property type="molecule type" value="Genomic_DNA"/>
</dbReference>
<comment type="caution">
    <text evidence="1">The sequence shown here is derived from an EMBL/GenBank/DDBJ whole genome shotgun (WGS) entry which is preliminary data.</text>
</comment>
<accession>A0A9X4RLE6</accession>
<keyword evidence="2" id="KW-1185">Reference proteome</keyword>
<organism evidence="1 2">
    <name type="scientific">Thiovibrio frasassiensis</name>
    <dbReference type="NCBI Taxonomy" id="2984131"/>
    <lineage>
        <taxon>Bacteria</taxon>
        <taxon>Pseudomonadati</taxon>
        <taxon>Thermodesulfobacteriota</taxon>
        <taxon>Desulfobulbia</taxon>
        <taxon>Desulfobulbales</taxon>
        <taxon>Thiovibrionaceae</taxon>
        <taxon>Thiovibrio</taxon>
    </lineage>
</organism>
<evidence type="ECO:0000313" key="2">
    <source>
        <dbReference type="Proteomes" id="UP001154240"/>
    </source>
</evidence>
<reference evidence="1" key="2">
    <citation type="submission" date="2022-10" db="EMBL/GenBank/DDBJ databases">
        <authorList>
            <person name="Aronson H.S."/>
        </authorList>
    </citation>
    <scope>NUCLEOTIDE SEQUENCE</scope>
    <source>
        <strain evidence="1">RS19-109</strain>
    </source>
</reference>
<name>A0A9X4RLE6_9BACT</name>
<protein>
    <submittedName>
        <fullName evidence="1">Uncharacterized protein</fullName>
    </submittedName>
</protein>
<dbReference type="AlphaFoldDB" id="A0A9X4RLE6"/>
<dbReference type="RefSeq" id="WP_307632587.1">
    <property type="nucleotide sequence ID" value="NZ_JAPHEH010000001.1"/>
</dbReference>
<gene>
    <name evidence="1" type="ORF">OLX77_05495</name>
</gene>
<reference evidence="1" key="1">
    <citation type="journal article" date="2022" name="bioRxiv">
        <title>Thiovibrio frasassiensisgen. nov., sp. nov., an autotrophic, elemental sulfur disproportionating bacterium isolated from sulfidic karst sediment, and proposal of Thiovibrionaceae fam. nov.</title>
        <authorList>
            <person name="Aronson H."/>
            <person name="Thomas C."/>
            <person name="Bhattacharyya M."/>
            <person name="Eckstein S."/>
            <person name="Jensen S."/>
            <person name="Barco R."/>
            <person name="Macalady J."/>
            <person name="Amend J."/>
        </authorList>
    </citation>
    <scope>NUCLEOTIDE SEQUENCE</scope>
    <source>
        <strain evidence="1">RS19-109</strain>
    </source>
</reference>
<evidence type="ECO:0000313" key="1">
    <source>
        <dbReference type="EMBL" id="MDG4475614.1"/>
    </source>
</evidence>